<accession>A0A9Q0DSE6</accession>
<evidence type="ECO:0000313" key="3">
    <source>
        <dbReference type="EMBL" id="KAJ3594904.1"/>
    </source>
</evidence>
<feature type="region of interest" description="Disordered" evidence="1">
    <location>
        <begin position="29"/>
        <end position="84"/>
    </location>
</feature>
<dbReference type="AlphaFoldDB" id="A0A9Q0DSE6"/>
<evidence type="ECO:0000313" key="4">
    <source>
        <dbReference type="Proteomes" id="UP001148018"/>
    </source>
</evidence>
<proteinExistence type="predicted"/>
<protein>
    <submittedName>
        <fullName evidence="3">Uncharacterized protein</fullName>
    </submittedName>
</protein>
<feature type="compositionally biased region" description="Gly residues" evidence="1">
    <location>
        <begin position="35"/>
        <end position="47"/>
    </location>
</feature>
<gene>
    <name evidence="3" type="ORF">NHX12_004209</name>
</gene>
<evidence type="ECO:0000256" key="1">
    <source>
        <dbReference type="SAM" id="MobiDB-lite"/>
    </source>
</evidence>
<feature type="signal peptide" evidence="2">
    <location>
        <begin position="1"/>
        <end position="20"/>
    </location>
</feature>
<reference evidence="3" key="1">
    <citation type="submission" date="2022-07" db="EMBL/GenBank/DDBJ databases">
        <title>Chromosome-level genome of Muraenolepis orangiensis.</title>
        <authorList>
            <person name="Kim J."/>
        </authorList>
    </citation>
    <scope>NUCLEOTIDE SEQUENCE</scope>
    <source>
        <strain evidence="3">KU_S4_2022</strain>
        <tissue evidence="3">Muscle</tissue>
    </source>
</reference>
<evidence type="ECO:0000256" key="2">
    <source>
        <dbReference type="SAM" id="SignalP"/>
    </source>
</evidence>
<feature type="chain" id="PRO_5040506199" evidence="2">
    <location>
        <begin position="21"/>
        <end position="147"/>
    </location>
</feature>
<dbReference type="Proteomes" id="UP001148018">
    <property type="component" value="Unassembled WGS sequence"/>
</dbReference>
<comment type="caution">
    <text evidence="3">The sequence shown here is derived from an EMBL/GenBank/DDBJ whole genome shotgun (WGS) entry which is preliminary data.</text>
</comment>
<keyword evidence="2" id="KW-0732">Signal</keyword>
<organism evidence="3 4">
    <name type="scientific">Muraenolepis orangiensis</name>
    <name type="common">Patagonian moray cod</name>
    <dbReference type="NCBI Taxonomy" id="630683"/>
    <lineage>
        <taxon>Eukaryota</taxon>
        <taxon>Metazoa</taxon>
        <taxon>Chordata</taxon>
        <taxon>Craniata</taxon>
        <taxon>Vertebrata</taxon>
        <taxon>Euteleostomi</taxon>
        <taxon>Actinopterygii</taxon>
        <taxon>Neopterygii</taxon>
        <taxon>Teleostei</taxon>
        <taxon>Neoteleostei</taxon>
        <taxon>Acanthomorphata</taxon>
        <taxon>Zeiogadaria</taxon>
        <taxon>Gadariae</taxon>
        <taxon>Gadiformes</taxon>
        <taxon>Muraenolepidoidei</taxon>
        <taxon>Muraenolepididae</taxon>
        <taxon>Muraenolepis</taxon>
    </lineage>
</organism>
<dbReference type="EMBL" id="JANIIK010000111">
    <property type="protein sequence ID" value="KAJ3594904.1"/>
    <property type="molecule type" value="Genomic_DNA"/>
</dbReference>
<keyword evidence="4" id="KW-1185">Reference proteome</keyword>
<sequence>MQCVTLVSTRCLLICHPCSLAPAPPPGDDFLESLLGGGSGGGTGGSEGASSAPASPLWSPSASDSGVSDSHPWDPLDSPCRPPASPSFFGASCAQPLPRQTGTGAPDVTVDLGERGIPGVVYLWQWLMTCEAVIELKLAYPTKVYYY</sequence>
<name>A0A9Q0DSE6_9TELE</name>
<feature type="compositionally biased region" description="Low complexity" evidence="1">
    <location>
        <begin position="48"/>
        <end position="70"/>
    </location>
</feature>